<organism evidence="2 3">
    <name type="scientific">Robbsia andropogonis</name>
    <dbReference type="NCBI Taxonomy" id="28092"/>
    <lineage>
        <taxon>Bacteria</taxon>
        <taxon>Pseudomonadati</taxon>
        <taxon>Pseudomonadota</taxon>
        <taxon>Betaproteobacteria</taxon>
        <taxon>Burkholderiales</taxon>
        <taxon>Burkholderiaceae</taxon>
        <taxon>Robbsia</taxon>
    </lineage>
</organism>
<sequence>MWFVVIVFSVGNTGPRTFQKRVDSGPAADSERRRVTANAHSPNVRHCKHGAWPCAKTPTSRDVMPRDVGADHTVYRDTAGEELMDRIAMRDSSIICAAEHRTSRPGPATVLQYPHTR</sequence>
<proteinExistence type="predicted"/>
<reference evidence="2 3" key="1">
    <citation type="submission" date="2015-03" db="EMBL/GenBank/DDBJ databases">
        <title>Draft Genome Sequence of Burkholderia andropogonis type strain ICMP2807, isolated from Sorghum bicolor.</title>
        <authorList>
            <person name="Lopes-Santos L."/>
            <person name="Castro D.B."/>
            <person name="Ottoboni L.M."/>
            <person name="Park D."/>
            <person name="Weirc B.S."/>
            <person name="Destefano S.A."/>
        </authorList>
    </citation>
    <scope>NUCLEOTIDE SEQUENCE [LARGE SCALE GENOMIC DNA]</scope>
    <source>
        <strain evidence="2 3">ICMP2807</strain>
    </source>
</reference>
<feature type="region of interest" description="Disordered" evidence="1">
    <location>
        <begin position="19"/>
        <end position="43"/>
    </location>
</feature>
<gene>
    <name evidence="2" type="ORF">WM40_07785</name>
</gene>
<evidence type="ECO:0000256" key="1">
    <source>
        <dbReference type="SAM" id="MobiDB-lite"/>
    </source>
</evidence>
<name>A0A0F5K223_9BURK</name>
<evidence type="ECO:0000313" key="3">
    <source>
        <dbReference type="Proteomes" id="UP000033618"/>
    </source>
</evidence>
<comment type="caution">
    <text evidence="2">The sequence shown here is derived from an EMBL/GenBank/DDBJ whole genome shotgun (WGS) entry which is preliminary data.</text>
</comment>
<protein>
    <submittedName>
        <fullName evidence="2">Uncharacterized protein</fullName>
    </submittedName>
</protein>
<keyword evidence="3" id="KW-1185">Reference proteome</keyword>
<dbReference type="EMBL" id="LAQU01000006">
    <property type="protein sequence ID" value="KKB63985.1"/>
    <property type="molecule type" value="Genomic_DNA"/>
</dbReference>
<dbReference type="Proteomes" id="UP000033618">
    <property type="component" value="Unassembled WGS sequence"/>
</dbReference>
<evidence type="ECO:0000313" key="2">
    <source>
        <dbReference type="EMBL" id="KKB63985.1"/>
    </source>
</evidence>
<accession>A0A0F5K223</accession>
<dbReference type="AlphaFoldDB" id="A0A0F5K223"/>